<evidence type="ECO:0000313" key="3">
    <source>
        <dbReference type="EMBL" id="KOY82815.1"/>
    </source>
</evidence>
<keyword evidence="2" id="KW-0472">Membrane</keyword>
<dbReference type="STRING" id="33935.ADM90_05690"/>
<evidence type="ECO:0000256" key="2">
    <source>
        <dbReference type="SAM" id="Phobius"/>
    </source>
</evidence>
<comment type="caution">
    <text evidence="3">The sequence shown here is derived from an EMBL/GenBank/DDBJ whole genome shotgun (WGS) entry which is preliminary data.</text>
</comment>
<reference evidence="3 4" key="1">
    <citation type="submission" date="2015-07" db="EMBL/GenBank/DDBJ databases">
        <title>Genome sequencing project for genomic taxonomy and phylogenomics of Bacillus-like bacteria.</title>
        <authorList>
            <person name="Liu B."/>
            <person name="Wang J."/>
            <person name="Zhu Y."/>
            <person name="Liu G."/>
            <person name="Chen Q."/>
            <person name="Chen Z."/>
            <person name="Che J."/>
            <person name="Ge C."/>
            <person name="Shi H."/>
            <person name="Pan Z."/>
            <person name="Liu X."/>
        </authorList>
    </citation>
    <scope>NUCLEOTIDE SEQUENCE [LARGE SCALE GENOMIC DNA]</scope>
    <source>
        <strain evidence="3 4">DSM 54</strain>
    </source>
</reference>
<feature type="coiled-coil region" evidence="1">
    <location>
        <begin position="47"/>
        <end position="74"/>
    </location>
</feature>
<accession>A0A0N0UWZ1</accession>
<name>A0A0N0UWZ1_9BACI</name>
<keyword evidence="2" id="KW-1133">Transmembrane helix</keyword>
<keyword evidence="2" id="KW-0812">Transmembrane</keyword>
<gene>
    <name evidence="3" type="ORF">ADM90_05690</name>
</gene>
<evidence type="ECO:0000313" key="4">
    <source>
        <dbReference type="Proteomes" id="UP000037977"/>
    </source>
</evidence>
<evidence type="ECO:0000256" key="1">
    <source>
        <dbReference type="SAM" id="Coils"/>
    </source>
</evidence>
<feature type="transmembrane region" description="Helical" evidence="2">
    <location>
        <begin position="20"/>
        <end position="41"/>
    </location>
</feature>
<keyword evidence="4" id="KW-1185">Reference proteome</keyword>
<dbReference type="RefSeq" id="WP_053994054.1">
    <property type="nucleotide sequence ID" value="NZ_CP065643.1"/>
</dbReference>
<dbReference type="PATRIC" id="fig|33935.3.peg.558"/>
<organism evidence="3 4">
    <name type="scientific">Lysinibacillus macroides</name>
    <dbReference type="NCBI Taxonomy" id="33935"/>
    <lineage>
        <taxon>Bacteria</taxon>
        <taxon>Bacillati</taxon>
        <taxon>Bacillota</taxon>
        <taxon>Bacilli</taxon>
        <taxon>Bacillales</taxon>
        <taxon>Bacillaceae</taxon>
        <taxon>Lysinibacillus</taxon>
    </lineage>
</organism>
<dbReference type="Proteomes" id="UP000037977">
    <property type="component" value="Unassembled WGS sequence"/>
</dbReference>
<protein>
    <submittedName>
        <fullName evidence="3">Uncharacterized protein</fullName>
    </submittedName>
</protein>
<dbReference type="EMBL" id="LGCI01000005">
    <property type="protein sequence ID" value="KOY82815.1"/>
    <property type="molecule type" value="Genomic_DNA"/>
</dbReference>
<keyword evidence="1" id="KW-0175">Coiled coil</keyword>
<dbReference type="OrthoDB" id="2971140at2"/>
<dbReference type="AlphaFoldDB" id="A0A0N0UWZ1"/>
<sequence>MVPDINLLPQLEKRKASPKLLYGLMLVMVGIIIAYFLFLFFTSKNDVARLTAEEQALTAQLKQLQEELDARKSVDQGSLEESVTFIQNVSYPVTPLIDETRILLPAQSYLRSYAFGANTVNIEVDFETMTDISAYVERLLLSNFFSDAQINKVSNFEIELGKQKELTPEQRFKEVPRYSVSITATIDFMYLAGGRRS</sequence>
<proteinExistence type="predicted"/>